<dbReference type="SUPFAM" id="SSF81653">
    <property type="entry name" value="Calcium ATPase, transduction domain A"/>
    <property type="match status" value="1"/>
</dbReference>
<sequence>MTASAEETVDLAIQGMSCAACARRIERQLTRAEGVQEAQVNYATHRARVSFDPTASSLPALIGIVVDTGYGASLLQRPEAALEAEEKARAEELKDLTRRFAVSVSLTVPLLTLAMAHGRIAFAGMNLVQLLLAAPVLAYGGAHFFRGAWKALRSRSSDMNSLVALGSGAAFGYSVLATLFPAAFQPSGHAHHAAMPAVYFEAAAAIITFLLLGRLLEARAKGKTGEAIKKLLGLQPKTARVLREGNELEIPIEAVAKGELVLVRPGEKIPVDGVVEGGASSVDESMLTGESLPVAKARGDEVFGATLNTTGSLQVRATHVGLDTAIAQIVKLVQDAQGSRAPIARLADTVSGYFTPVVLTIAVLTFVLWFWLAPAETRLTLAFVNAVSVLVIACPCALGLATPTAILVGTGKGAQLGILIKGGAALEQAHKLTTVVLDKTGTVTEGKPALTNLTAFALPEDDILRLIAAVEALSEHPLAAAIVGAAKARGLTIPPAEAFEAVPGRGVRAQVEGQVVLIGNQAFLAEQGIATDATHTEAERLATEGKTPIFVAVSGTLAAVLAVADPIKPTSQDAIARLKRLGLEVVLLTGDNKKTAEAVAAQVGITRVVAEVLPEGKVAELKRLQGMGQIVGMVGDGINDAPALAQADIGIAIGTGTDVAIEASDITLIKGDLQGVVNAIALSKATMTTIKQNLFWAFIYNMIGIPLAAGLLYPFNGWLLSPIFASAAMSLSSVSVVVNSLRLKSFKA</sequence>
<dbReference type="Proteomes" id="UP000520814">
    <property type="component" value="Unassembled WGS sequence"/>
</dbReference>
<protein>
    <recommendedName>
        <fullName evidence="3">P-type Cu(+) transporter</fullName>
        <ecNumber evidence="3">7.2.2.8</ecNumber>
    </recommendedName>
</protein>
<dbReference type="SUPFAM" id="SSF56784">
    <property type="entry name" value="HAD-like"/>
    <property type="match status" value="1"/>
</dbReference>
<keyword evidence="15" id="KW-0186">Copper</keyword>
<dbReference type="PANTHER" id="PTHR43520">
    <property type="entry name" value="ATP7, ISOFORM B"/>
    <property type="match status" value="1"/>
</dbReference>
<keyword evidence="5 19" id="KW-1003">Cell membrane</keyword>
<evidence type="ECO:0000256" key="7">
    <source>
        <dbReference type="ARBA" id="ARBA00022692"/>
    </source>
</evidence>
<dbReference type="InterPro" id="IPR018303">
    <property type="entry name" value="ATPase_P-typ_P_site"/>
</dbReference>
<dbReference type="InterPro" id="IPR023299">
    <property type="entry name" value="ATPase_P-typ_cyto_dom_N"/>
</dbReference>
<feature type="transmembrane region" description="Helical" evidence="19">
    <location>
        <begin position="350"/>
        <end position="371"/>
    </location>
</feature>
<evidence type="ECO:0000256" key="19">
    <source>
        <dbReference type="RuleBase" id="RU362081"/>
    </source>
</evidence>
<evidence type="ECO:0000256" key="15">
    <source>
        <dbReference type="ARBA" id="ARBA00023008"/>
    </source>
</evidence>
<dbReference type="FunFam" id="3.40.50.1000:FF:000144">
    <property type="entry name" value="copper-transporting ATPase 1 isoform X2"/>
    <property type="match status" value="1"/>
</dbReference>
<dbReference type="PROSITE" id="PS00154">
    <property type="entry name" value="ATPASE_E1_E2"/>
    <property type="match status" value="1"/>
</dbReference>
<name>A0A7W9W6P4_ARMRO</name>
<dbReference type="InterPro" id="IPR059000">
    <property type="entry name" value="ATPase_P-type_domA"/>
</dbReference>
<evidence type="ECO:0000256" key="3">
    <source>
        <dbReference type="ARBA" id="ARBA00012517"/>
    </source>
</evidence>
<evidence type="ECO:0000256" key="11">
    <source>
        <dbReference type="ARBA" id="ARBA00022840"/>
    </source>
</evidence>
<dbReference type="PROSITE" id="PS50846">
    <property type="entry name" value="HMA_2"/>
    <property type="match status" value="1"/>
</dbReference>
<proteinExistence type="inferred from homology"/>
<keyword evidence="10" id="KW-0187">Copper transport</keyword>
<dbReference type="CDD" id="cd00371">
    <property type="entry name" value="HMA"/>
    <property type="match status" value="1"/>
</dbReference>
<evidence type="ECO:0000256" key="18">
    <source>
        <dbReference type="ARBA" id="ARBA00049289"/>
    </source>
</evidence>
<feature type="transmembrane region" description="Helical" evidence="19">
    <location>
        <begin position="694"/>
        <end position="713"/>
    </location>
</feature>
<dbReference type="EC" id="7.2.2.8" evidence="3"/>
<organism evidence="21 22">
    <name type="scientific">Armatimonas rosea</name>
    <dbReference type="NCBI Taxonomy" id="685828"/>
    <lineage>
        <taxon>Bacteria</taxon>
        <taxon>Bacillati</taxon>
        <taxon>Armatimonadota</taxon>
        <taxon>Armatimonadia</taxon>
        <taxon>Armatimonadales</taxon>
        <taxon>Armatimonadaceae</taxon>
        <taxon>Armatimonas</taxon>
    </lineage>
</organism>
<dbReference type="SUPFAM" id="SSF55008">
    <property type="entry name" value="HMA, heavy metal-associated domain"/>
    <property type="match status" value="1"/>
</dbReference>
<keyword evidence="7 19" id="KW-0812">Transmembrane</keyword>
<feature type="transmembrane region" description="Helical" evidence="19">
    <location>
        <begin position="719"/>
        <end position="741"/>
    </location>
</feature>
<evidence type="ECO:0000256" key="16">
    <source>
        <dbReference type="ARBA" id="ARBA00023065"/>
    </source>
</evidence>
<dbReference type="Pfam" id="PF00702">
    <property type="entry name" value="Hydrolase"/>
    <property type="match status" value="1"/>
</dbReference>
<dbReference type="Gene3D" id="3.40.1110.10">
    <property type="entry name" value="Calcium-transporting ATPase, cytoplasmic domain N"/>
    <property type="match status" value="1"/>
</dbReference>
<dbReference type="PANTHER" id="PTHR43520:SF8">
    <property type="entry name" value="P-TYPE CU(+) TRANSPORTER"/>
    <property type="match status" value="1"/>
</dbReference>
<evidence type="ECO:0000256" key="4">
    <source>
        <dbReference type="ARBA" id="ARBA00022448"/>
    </source>
</evidence>
<keyword evidence="12" id="KW-0460">Magnesium</keyword>
<keyword evidence="17 19" id="KW-0472">Membrane</keyword>
<evidence type="ECO:0000256" key="1">
    <source>
        <dbReference type="ARBA" id="ARBA00004651"/>
    </source>
</evidence>
<dbReference type="PRINTS" id="PR00119">
    <property type="entry name" value="CATATPASE"/>
</dbReference>
<gene>
    <name evidence="21" type="ORF">HNQ39_002599</name>
</gene>
<dbReference type="InterPro" id="IPR006121">
    <property type="entry name" value="HMA_dom"/>
</dbReference>
<evidence type="ECO:0000256" key="5">
    <source>
        <dbReference type="ARBA" id="ARBA00022475"/>
    </source>
</evidence>
<feature type="transmembrane region" description="Helical" evidence="19">
    <location>
        <begin position="383"/>
        <end position="408"/>
    </location>
</feature>
<dbReference type="Gene3D" id="3.40.50.1000">
    <property type="entry name" value="HAD superfamily/HAD-like"/>
    <property type="match status" value="1"/>
</dbReference>
<evidence type="ECO:0000256" key="17">
    <source>
        <dbReference type="ARBA" id="ARBA00023136"/>
    </source>
</evidence>
<comment type="caution">
    <text evidence="21">The sequence shown here is derived from an EMBL/GenBank/DDBJ whole genome shotgun (WGS) entry which is preliminary data.</text>
</comment>
<evidence type="ECO:0000256" key="10">
    <source>
        <dbReference type="ARBA" id="ARBA00022796"/>
    </source>
</evidence>
<keyword evidence="16" id="KW-0406">Ion transport</keyword>
<reference evidence="21 22" key="1">
    <citation type="submission" date="2020-08" db="EMBL/GenBank/DDBJ databases">
        <title>Genomic Encyclopedia of Type Strains, Phase IV (KMG-IV): sequencing the most valuable type-strain genomes for metagenomic binning, comparative biology and taxonomic classification.</title>
        <authorList>
            <person name="Goeker M."/>
        </authorList>
    </citation>
    <scope>NUCLEOTIDE SEQUENCE [LARGE SCALE GENOMIC DNA]</scope>
    <source>
        <strain evidence="21 22">DSM 23562</strain>
    </source>
</reference>
<comment type="catalytic activity">
    <reaction evidence="18">
        <text>Cu(+)(in) + ATP + H2O = Cu(+)(out) + ADP + phosphate + H(+)</text>
        <dbReference type="Rhea" id="RHEA:25792"/>
        <dbReference type="ChEBI" id="CHEBI:15377"/>
        <dbReference type="ChEBI" id="CHEBI:15378"/>
        <dbReference type="ChEBI" id="CHEBI:30616"/>
        <dbReference type="ChEBI" id="CHEBI:43474"/>
        <dbReference type="ChEBI" id="CHEBI:49552"/>
        <dbReference type="ChEBI" id="CHEBI:456216"/>
        <dbReference type="EC" id="7.2.2.8"/>
    </reaction>
</comment>
<dbReference type="Gene3D" id="2.70.150.10">
    <property type="entry name" value="Calcium-transporting ATPase, cytoplasmic transduction domain A"/>
    <property type="match status" value="1"/>
</dbReference>
<comment type="similarity">
    <text evidence="2 19">Belongs to the cation transport ATPase (P-type) (TC 3.A.3) family. Type IB subfamily.</text>
</comment>
<dbReference type="InterPro" id="IPR023214">
    <property type="entry name" value="HAD_sf"/>
</dbReference>
<keyword evidence="22" id="KW-1185">Reference proteome</keyword>
<dbReference type="InterPro" id="IPR027256">
    <property type="entry name" value="P-typ_ATPase_IB"/>
</dbReference>
<keyword evidence="8 19" id="KW-0479">Metal-binding</keyword>
<dbReference type="SFLD" id="SFLDS00003">
    <property type="entry name" value="Haloacid_Dehalogenase"/>
    <property type="match status" value="1"/>
</dbReference>
<dbReference type="Pfam" id="PF00122">
    <property type="entry name" value="E1-E2_ATPase"/>
    <property type="match status" value="1"/>
</dbReference>
<evidence type="ECO:0000256" key="14">
    <source>
        <dbReference type="ARBA" id="ARBA00022989"/>
    </source>
</evidence>
<dbReference type="SUPFAM" id="SSF81665">
    <property type="entry name" value="Calcium ATPase, transmembrane domain M"/>
    <property type="match status" value="1"/>
</dbReference>
<evidence type="ECO:0000256" key="12">
    <source>
        <dbReference type="ARBA" id="ARBA00022842"/>
    </source>
</evidence>
<keyword evidence="9 19" id="KW-0547">Nucleotide-binding</keyword>
<dbReference type="InterPro" id="IPR023298">
    <property type="entry name" value="ATPase_P-typ_TM_dom_sf"/>
</dbReference>
<dbReference type="EMBL" id="JACHGW010000002">
    <property type="protein sequence ID" value="MBB6050808.1"/>
    <property type="molecule type" value="Genomic_DNA"/>
</dbReference>
<dbReference type="GO" id="GO:0005886">
    <property type="term" value="C:plasma membrane"/>
    <property type="evidence" value="ECO:0007669"/>
    <property type="project" value="UniProtKB-SubCell"/>
</dbReference>
<keyword evidence="14 19" id="KW-1133">Transmembrane helix</keyword>
<evidence type="ECO:0000259" key="20">
    <source>
        <dbReference type="PROSITE" id="PS50846"/>
    </source>
</evidence>
<accession>A0A7W9W6P4</accession>
<dbReference type="GO" id="GO:0005524">
    <property type="term" value="F:ATP binding"/>
    <property type="evidence" value="ECO:0007669"/>
    <property type="project" value="UniProtKB-UniRule"/>
</dbReference>
<dbReference type="CDD" id="cd02094">
    <property type="entry name" value="P-type_ATPase_Cu-like"/>
    <property type="match status" value="1"/>
</dbReference>
<evidence type="ECO:0000313" key="21">
    <source>
        <dbReference type="EMBL" id="MBB6050808.1"/>
    </source>
</evidence>
<dbReference type="GO" id="GO:0043682">
    <property type="term" value="F:P-type divalent copper transporter activity"/>
    <property type="evidence" value="ECO:0007669"/>
    <property type="project" value="TreeGrafter"/>
</dbReference>
<feature type="transmembrane region" description="Helical" evidence="19">
    <location>
        <begin position="196"/>
        <end position="216"/>
    </location>
</feature>
<keyword evidence="4" id="KW-0813">Transport</keyword>
<dbReference type="PROSITE" id="PS01047">
    <property type="entry name" value="HMA_1"/>
    <property type="match status" value="1"/>
</dbReference>
<dbReference type="SFLD" id="SFLDG00002">
    <property type="entry name" value="C1.7:_P-type_atpase_like"/>
    <property type="match status" value="1"/>
</dbReference>
<dbReference type="GO" id="GO:0055070">
    <property type="term" value="P:copper ion homeostasis"/>
    <property type="evidence" value="ECO:0007669"/>
    <property type="project" value="TreeGrafter"/>
</dbReference>
<evidence type="ECO:0000256" key="2">
    <source>
        <dbReference type="ARBA" id="ARBA00006024"/>
    </source>
</evidence>
<dbReference type="GO" id="GO:0140581">
    <property type="term" value="F:P-type monovalent copper transporter activity"/>
    <property type="evidence" value="ECO:0007669"/>
    <property type="project" value="UniProtKB-EC"/>
</dbReference>
<dbReference type="Gene3D" id="3.30.70.100">
    <property type="match status" value="1"/>
</dbReference>
<dbReference type="GO" id="GO:0005507">
    <property type="term" value="F:copper ion binding"/>
    <property type="evidence" value="ECO:0007669"/>
    <property type="project" value="TreeGrafter"/>
</dbReference>
<feature type="transmembrane region" description="Helical" evidence="19">
    <location>
        <begin position="128"/>
        <end position="149"/>
    </location>
</feature>
<dbReference type="InterPro" id="IPR036412">
    <property type="entry name" value="HAD-like_sf"/>
</dbReference>
<dbReference type="InterPro" id="IPR001757">
    <property type="entry name" value="P_typ_ATPase"/>
</dbReference>
<dbReference type="NCBIfam" id="TIGR01494">
    <property type="entry name" value="ATPase_P-type"/>
    <property type="match status" value="1"/>
</dbReference>
<keyword evidence="11 19" id="KW-0067">ATP-binding</keyword>
<feature type="transmembrane region" description="Helical" evidence="19">
    <location>
        <begin position="161"/>
        <end position="184"/>
    </location>
</feature>
<dbReference type="SFLD" id="SFLDF00027">
    <property type="entry name" value="p-type_atpase"/>
    <property type="match status" value="1"/>
</dbReference>
<dbReference type="PRINTS" id="PR00943">
    <property type="entry name" value="CUATPASE"/>
</dbReference>
<dbReference type="InterPro" id="IPR044492">
    <property type="entry name" value="P_typ_ATPase_HD_dom"/>
</dbReference>
<dbReference type="GO" id="GO:0016887">
    <property type="term" value="F:ATP hydrolysis activity"/>
    <property type="evidence" value="ECO:0007669"/>
    <property type="project" value="InterPro"/>
</dbReference>
<evidence type="ECO:0000256" key="13">
    <source>
        <dbReference type="ARBA" id="ARBA00022967"/>
    </source>
</evidence>
<keyword evidence="13" id="KW-1278">Translocase</keyword>
<evidence type="ECO:0000256" key="8">
    <source>
        <dbReference type="ARBA" id="ARBA00022723"/>
    </source>
</evidence>
<evidence type="ECO:0000256" key="9">
    <source>
        <dbReference type="ARBA" id="ARBA00022741"/>
    </source>
</evidence>
<feature type="transmembrane region" description="Helical" evidence="19">
    <location>
        <begin position="100"/>
        <end position="122"/>
    </location>
</feature>
<dbReference type="NCBIfam" id="TIGR01525">
    <property type="entry name" value="ATPase-IB_hvy"/>
    <property type="match status" value="1"/>
</dbReference>
<dbReference type="Pfam" id="PF00403">
    <property type="entry name" value="HMA"/>
    <property type="match status" value="1"/>
</dbReference>
<dbReference type="InterPro" id="IPR036163">
    <property type="entry name" value="HMA_dom_sf"/>
</dbReference>
<dbReference type="InterPro" id="IPR008250">
    <property type="entry name" value="ATPase_P-typ_transduc_dom_A_sf"/>
</dbReference>
<dbReference type="RefSeq" id="WP_184196439.1">
    <property type="nucleotide sequence ID" value="NZ_JACHGW010000002.1"/>
</dbReference>
<evidence type="ECO:0000256" key="6">
    <source>
        <dbReference type="ARBA" id="ARBA00022553"/>
    </source>
</evidence>
<comment type="subcellular location">
    <subcellularLocation>
        <location evidence="1">Cell membrane</location>
        <topology evidence="1">Multi-pass membrane protein</topology>
    </subcellularLocation>
</comment>
<dbReference type="FunFam" id="3.30.70.100:FF:000005">
    <property type="entry name" value="Copper-exporting P-type ATPase A"/>
    <property type="match status" value="1"/>
</dbReference>
<evidence type="ECO:0000313" key="22">
    <source>
        <dbReference type="Proteomes" id="UP000520814"/>
    </source>
</evidence>
<dbReference type="FunFam" id="2.70.150.10:FF:000002">
    <property type="entry name" value="Copper-transporting ATPase 1, putative"/>
    <property type="match status" value="1"/>
</dbReference>
<dbReference type="AlphaFoldDB" id="A0A7W9W6P4"/>
<dbReference type="InterPro" id="IPR017969">
    <property type="entry name" value="Heavy-metal-associated_CS"/>
</dbReference>
<keyword evidence="6" id="KW-0597">Phosphoprotein</keyword>
<dbReference type="NCBIfam" id="TIGR01511">
    <property type="entry name" value="ATPase-IB1_Cu"/>
    <property type="match status" value="1"/>
</dbReference>
<feature type="domain" description="HMA" evidence="20">
    <location>
        <begin position="7"/>
        <end position="73"/>
    </location>
</feature>